<sequence length="214" mass="24710">MSRNRPSAPPAAPSPMEKLQQHPLVANLKDKAVHHRNEVENWLRSGDNFLAPYMTTLEGKTGVNRVYIFFGLVGLLTLYLLWGPNAGFLSHVIAFAYPAIASLKALETRQKDDDTKWLTYWVVFGFLGIFEFFGEYLLNFLPFYHVVKLGFQVWLMTDGSLFFYYRVLRPLAVRFLHIDQGSLKGQIRNARDTATSFVRETETRVRQDLNNKME</sequence>
<evidence type="ECO:0000256" key="2">
    <source>
        <dbReference type="ARBA" id="ARBA00008573"/>
    </source>
</evidence>
<name>A0A1D1VAE4_RAMVA</name>
<dbReference type="InterPro" id="IPR004345">
    <property type="entry name" value="TB2_DP1_HVA22"/>
</dbReference>
<comment type="similarity">
    <text evidence="2 6">Belongs to the DP1 family.</text>
</comment>
<evidence type="ECO:0000313" key="7">
    <source>
        <dbReference type="EMBL" id="GAU97795.1"/>
    </source>
</evidence>
<proteinExistence type="inferred from homology"/>
<comment type="subcellular location">
    <subcellularLocation>
        <location evidence="1 6">Membrane</location>
        <topology evidence="1 6">Multi-pass membrane protein</topology>
    </subcellularLocation>
</comment>
<evidence type="ECO:0000256" key="6">
    <source>
        <dbReference type="RuleBase" id="RU362006"/>
    </source>
</evidence>
<evidence type="ECO:0000256" key="3">
    <source>
        <dbReference type="ARBA" id="ARBA00022692"/>
    </source>
</evidence>
<evidence type="ECO:0000313" key="8">
    <source>
        <dbReference type="Proteomes" id="UP000186922"/>
    </source>
</evidence>
<dbReference type="Pfam" id="PF03134">
    <property type="entry name" value="TB2_DP1_HVA22"/>
    <property type="match status" value="1"/>
</dbReference>
<evidence type="ECO:0000256" key="5">
    <source>
        <dbReference type="ARBA" id="ARBA00023136"/>
    </source>
</evidence>
<dbReference type="AlphaFoldDB" id="A0A1D1VAE4"/>
<dbReference type="GO" id="GO:0016020">
    <property type="term" value="C:membrane"/>
    <property type="evidence" value="ECO:0007669"/>
    <property type="project" value="UniProtKB-SubCell"/>
</dbReference>
<evidence type="ECO:0000256" key="4">
    <source>
        <dbReference type="ARBA" id="ARBA00022989"/>
    </source>
</evidence>
<organism evidence="7 8">
    <name type="scientific">Ramazzottius varieornatus</name>
    <name type="common">Water bear</name>
    <name type="synonym">Tardigrade</name>
    <dbReference type="NCBI Taxonomy" id="947166"/>
    <lineage>
        <taxon>Eukaryota</taxon>
        <taxon>Metazoa</taxon>
        <taxon>Ecdysozoa</taxon>
        <taxon>Tardigrada</taxon>
        <taxon>Eutardigrada</taxon>
        <taxon>Parachela</taxon>
        <taxon>Hypsibioidea</taxon>
        <taxon>Ramazzottiidae</taxon>
        <taxon>Ramazzottius</taxon>
    </lineage>
</organism>
<keyword evidence="5 6" id="KW-0472">Membrane</keyword>
<feature type="transmembrane region" description="Helical" evidence="6">
    <location>
        <begin position="88"/>
        <end position="106"/>
    </location>
</feature>
<gene>
    <name evidence="7" type="primary">RvY_09029-1</name>
    <name evidence="7" type="synonym">RvY_09029.1</name>
    <name evidence="7" type="ORF">RvY_09029</name>
</gene>
<feature type="transmembrane region" description="Helical" evidence="6">
    <location>
        <begin position="66"/>
        <end position="82"/>
    </location>
</feature>
<evidence type="ECO:0000256" key="1">
    <source>
        <dbReference type="ARBA" id="ARBA00004141"/>
    </source>
</evidence>
<dbReference type="PANTHER" id="PTHR12300">
    <property type="entry name" value="HVA22-LIKE PROTEINS"/>
    <property type="match status" value="1"/>
</dbReference>
<keyword evidence="8" id="KW-1185">Reference proteome</keyword>
<keyword evidence="4 6" id="KW-1133">Transmembrane helix</keyword>
<feature type="transmembrane region" description="Helical" evidence="6">
    <location>
        <begin position="143"/>
        <end position="165"/>
    </location>
</feature>
<feature type="transmembrane region" description="Helical" evidence="6">
    <location>
        <begin position="118"/>
        <end position="137"/>
    </location>
</feature>
<comment type="caution">
    <text evidence="7">The sequence shown here is derived from an EMBL/GenBank/DDBJ whole genome shotgun (WGS) entry which is preliminary data.</text>
</comment>
<dbReference type="STRING" id="947166.A0A1D1VAE4"/>
<dbReference type="PANTHER" id="PTHR12300:SF161">
    <property type="entry name" value="RECEPTOR EXPRESSION-ENHANCING PROTEIN"/>
    <property type="match status" value="1"/>
</dbReference>
<accession>A0A1D1VAE4</accession>
<dbReference type="EMBL" id="BDGG01000004">
    <property type="protein sequence ID" value="GAU97795.1"/>
    <property type="molecule type" value="Genomic_DNA"/>
</dbReference>
<reference evidence="7 8" key="1">
    <citation type="journal article" date="2016" name="Nat. Commun.">
        <title>Extremotolerant tardigrade genome and improved radiotolerance of human cultured cells by tardigrade-unique protein.</title>
        <authorList>
            <person name="Hashimoto T."/>
            <person name="Horikawa D.D."/>
            <person name="Saito Y."/>
            <person name="Kuwahara H."/>
            <person name="Kozuka-Hata H."/>
            <person name="Shin-I T."/>
            <person name="Minakuchi Y."/>
            <person name="Ohishi K."/>
            <person name="Motoyama A."/>
            <person name="Aizu T."/>
            <person name="Enomoto A."/>
            <person name="Kondo K."/>
            <person name="Tanaka S."/>
            <person name="Hara Y."/>
            <person name="Koshikawa S."/>
            <person name="Sagara H."/>
            <person name="Miura T."/>
            <person name="Yokobori S."/>
            <person name="Miyagawa K."/>
            <person name="Suzuki Y."/>
            <person name="Kubo T."/>
            <person name="Oyama M."/>
            <person name="Kohara Y."/>
            <person name="Fujiyama A."/>
            <person name="Arakawa K."/>
            <person name="Katayama T."/>
            <person name="Toyoda A."/>
            <person name="Kunieda T."/>
        </authorList>
    </citation>
    <scope>NUCLEOTIDE SEQUENCE [LARGE SCALE GENOMIC DNA]</scope>
    <source>
        <strain evidence="7 8">YOKOZUNA-1</strain>
    </source>
</reference>
<keyword evidence="3 6" id="KW-0812">Transmembrane</keyword>
<protein>
    <recommendedName>
        <fullName evidence="6">Receptor expression-enhancing protein</fullName>
    </recommendedName>
</protein>
<dbReference type="OrthoDB" id="10009287at2759"/>
<dbReference type="Proteomes" id="UP000186922">
    <property type="component" value="Unassembled WGS sequence"/>
</dbReference>
<comment type="caution">
    <text evidence="6">Lacks conserved residue(s) required for the propagation of feature annotation.</text>
</comment>